<accession>A0AAN6JYP3</accession>
<dbReference type="InterPro" id="IPR028005">
    <property type="entry name" value="AcTrfase_ESCO_Znf_dom"/>
</dbReference>
<feature type="region of interest" description="Disordered" evidence="10">
    <location>
        <begin position="280"/>
        <end position="324"/>
    </location>
</feature>
<dbReference type="EMBL" id="JAUJLE010000969">
    <property type="protein sequence ID" value="KAK0949891.1"/>
    <property type="molecule type" value="Genomic_DNA"/>
</dbReference>
<evidence type="ECO:0000313" key="14">
    <source>
        <dbReference type="Proteomes" id="UP001175353"/>
    </source>
</evidence>
<feature type="domain" description="N-acetyltransferase ESCO acetyl-transferase" evidence="12">
    <location>
        <begin position="325"/>
        <end position="357"/>
    </location>
</feature>
<dbReference type="GO" id="GO:0005634">
    <property type="term" value="C:nucleus"/>
    <property type="evidence" value="ECO:0007669"/>
    <property type="project" value="UniProtKB-SubCell"/>
</dbReference>
<dbReference type="GO" id="GO:0061733">
    <property type="term" value="F:protein-lysine-acetyltransferase activity"/>
    <property type="evidence" value="ECO:0007669"/>
    <property type="project" value="TreeGrafter"/>
</dbReference>
<keyword evidence="8" id="KW-0131">Cell cycle</keyword>
<feature type="region of interest" description="Disordered" evidence="10">
    <location>
        <begin position="40"/>
        <end position="86"/>
    </location>
</feature>
<dbReference type="Proteomes" id="UP001175353">
    <property type="component" value="Unassembled WGS sequence"/>
</dbReference>
<dbReference type="AlphaFoldDB" id="A0AAN6JYP3"/>
<evidence type="ECO:0000313" key="13">
    <source>
        <dbReference type="EMBL" id="KAK0949891.1"/>
    </source>
</evidence>
<evidence type="ECO:0000256" key="1">
    <source>
        <dbReference type="ARBA" id="ARBA00004123"/>
    </source>
</evidence>
<evidence type="ECO:0000256" key="2">
    <source>
        <dbReference type="ARBA" id="ARBA00005816"/>
    </source>
</evidence>
<comment type="similarity">
    <text evidence="2">Belongs to the acetyltransferase family. ECO subfamily.</text>
</comment>
<keyword evidence="4" id="KW-0479">Metal-binding</keyword>
<organism evidence="13 14">
    <name type="scientific">Friedmanniomyces endolithicus</name>
    <dbReference type="NCBI Taxonomy" id="329885"/>
    <lineage>
        <taxon>Eukaryota</taxon>
        <taxon>Fungi</taxon>
        <taxon>Dikarya</taxon>
        <taxon>Ascomycota</taxon>
        <taxon>Pezizomycotina</taxon>
        <taxon>Dothideomycetes</taxon>
        <taxon>Dothideomycetidae</taxon>
        <taxon>Mycosphaerellales</taxon>
        <taxon>Teratosphaeriaceae</taxon>
        <taxon>Friedmanniomyces</taxon>
    </lineage>
</organism>
<evidence type="ECO:0000256" key="7">
    <source>
        <dbReference type="ARBA" id="ARBA00023242"/>
    </source>
</evidence>
<evidence type="ECO:0000256" key="3">
    <source>
        <dbReference type="ARBA" id="ARBA00022679"/>
    </source>
</evidence>
<keyword evidence="7" id="KW-0539">Nucleus</keyword>
<comment type="subcellular location">
    <subcellularLocation>
        <location evidence="1">Nucleus</location>
    </subcellularLocation>
</comment>
<keyword evidence="6" id="KW-0862">Zinc</keyword>
<comment type="caution">
    <text evidence="13">The sequence shown here is derived from an EMBL/GenBank/DDBJ whole genome shotgun (WGS) entry which is preliminary data.</text>
</comment>
<dbReference type="Pfam" id="PF13878">
    <property type="entry name" value="zf-C2H2_3"/>
    <property type="match status" value="1"/>
</dbReference>
<evidence type="ECO:0000256" key="10">
    <source>
        <dbReference type="SAM" id="MobiDB-lite"/>
    </source>
</evidence>
<evidence type="ECO:0000259" key="12">
    <source>
        <dbReference type="Pfam" id="PF13880"/>
    </source>
</evidence>
<dbReference type="PANTHER" id="PTHR45884">
    <property type="entry name" value="N-ACETYLTRANSFERASE ECO"/>
    <property type="match status" value="1"/>
</dbReference>
<sequence>MEGILRRRWACSEDGKFRKWRRRSACGALTCEADDIRHLSLSSDGAAPPSTPQRDNALFSDEPSSPPSSPPGFPWDQQTAPYKSQPAPLPAISAFSVLGKRKALADVVDNVRPAKKAANASTKVEIKRLAQMQINLGQEVRRKCKACGMEYVASSTEDRDLHDKYHKQTVEGYDVGRDFVQRARSSTVFDGVNGEDSICAVDRLDKPARKRRALAVLEIVQRELGAVAIPERELWDAKSSGTVGLSEPKFTIYLYIRGTKCVGFLLTESITSARCVLRTAQRARRTESSTPRGGALSSLRARKQAAEDTAREAANQPIELSDTSHPAKMGISRIWTSPHHRHQNIASTLLDTAVLHHNQRAAHYGEGGTAQTPRLDHTPPSVTAVSDRPLEPLQRLMGKEDVAFSAPTGAGARLARKWFEVFYGWGVYVD</sequence>
<proteinExistence type="inferred from homology"/>
<dbReference type="Pfam" id="PF13880">
    <property type="entry name" value="Acetyltransf_13"/>
    <property type="match status" value="2"/>
</dbReference>
<feature type="region of interest" description="Disordered" evidence="10">
    <location>
        <begin position="364"/>
        <end position="383"/>
    </location>
</feature>
<feature type="domain" description="N-acetyltransferase ESCO zinc-finger" evidence="11">
    <location>
        <begin position="131"/>
        <end position="168"/>
    </location>
</feature>
<keyword evidence="9" id="KW-0012">Acyltransferase</keyword>
<dbReference type="PANTHER" id="PTHR45884:SF2">
    <property type="entry name" value="N-ACETYLTRANSFERASE ECO"/>
    <property type="match status" value="1"/>
</dbReference>
<dbReference type="GO" id="GO:0000785">
    <property type="term" value="C:chromatin"/>
    <property type="evidence" value="ECO:0007669"/>
    <property type="project" value="TreeGrafter"/>
</dbReference>
<evidence type="ECO:0000256" key="5">
    <source>
        <dbReference type="ARBA" id="ARBA00022771"/>
    </source>
</evidence>
<dbReference type="InterPro" id="IPR028009">
    <property type="entry name" value="ESCO_Acetyltransf_dom"/>
</dbReference>
<gene>
    <name evidence="13" type="ORF">LTR91_026085</name>
</gene>
<evidence type="ECO:0000256" key="9">
    <source>
        <dbReference type="ARBA" id="ARBA00023315"/>
    </source>
</evidence>
<keyword evidence="14" id="KW-1185">Reference proteome</keyword>
<dbReference type="GO" id="GO:0008270">
    <property type="term" value="F:zinc ion binding"/>
    <property type="evidence" value="ECO:0007669"/>
    <property type="project" value="UniProtKB-KW"/>
</dbReference>
<evidence type="ECO:0008006" key="15">
    <source>
        <dbReference type="Google" id="ProtNLM"/>
    </source>
</evidence>
<feature type="domain" description="N-acetyltransferase ESCO acetyl-transferase" evidence="12">
    <location>
        <begin position="397"/>
        <end position="421"/>
    </location>
</feature>
<evidence type="ECO:0000256" key="6">
    <source>
        <dbReference type="ARBA" id="ARBA00022833"/>
    </source>
</evidence>
<dbReference type="GO" id="GO:0007064">
    <property type="term" value="P:mitotic sister chromatid cohesion"/>
    <property type="evidence" value="ECO:0007669"/>
    <property type="project" value="TreeGrafter"/>
</dbReference>
<evidence type="ECO:0000256" key="8">
    <source>
        <dbReference type="ARBA" id="ARBA00023306"/>
    </source>
</evidence>
<feature type="compositionally biased region" description="Pro residues" evidence="10">
    <location>
        <begin position="64"/>
        <end position="73"/>
    </location>
</feature>
<evidence type="ECO:0000259" key="11">
    <source>
        <dbReference type="Pfam" id="PF13878"/>
    </source>
</evidence>
<name>A0AAN6JYP3_9PEZI</name>
<reference evidence="13" key="1">
    <citation type="submission" date="2023-06" db="EMBL/GenBank/DDBJ databases">
        <title>Black Yeasts Isolated from many extreme environments.</title>
        <authorList>
            <person name="Coleine C."/>
            <person name="Stajich J.E."/>
            <person name="Selbmann L."/>
        </authorList>
    </citation>
    <scope>NUCLEOTIDE SEQUENCE</scope>
    <source>
        <strain evidence="13">CCFEE 5200</strain>
    </source>
</reference>
<protein>
    <recommendedName>
        <fullName evidence="15">N-acetyltransferase ECO1</fullName>
    </recommendedName>
</protein>
<evidence type="ECO:0000256" key="4">
    <source>
        <dbReference type="ARBA" id="ARBA00022723"/>
    </source>
</evidence>
<keyword evidence="3" id="KW-0808">Transferase</keyword>
<keyword evidence="5" id="KW-0863">Zinc-finger</keyword>